<evidence type="ECO:0000313" key="1">
    <source>
        <dbReference type="EMBL" id="GLS89801.1"/>
    </source>
</evidence>
<dbReference type="Proteomes" id="UP001157353">
    <property type="component" value="Unassembled WGS sequence"/>
</dbReference>
<organism evidence="1 2">
    <name type="scientific">Psychromonas marina</name>
    <dbReference type="NCBI Taxonomy" id="88364"/>
    <lineage>
        <taxon>Bacteria</taxon>
        <taxon>Pseudomonadati</taxon>
        <taxon>Pseudomonadota</taxon>
        <taxon>Gammaproteobacteria</taxon>
        <taxon>Alteromonadales</taxon>
        <taxon>Psychromonadaceae</taxon>
        <taxon>Psychromonas</taxon>
    </lineage>
</organism>
<sequence>MRQSLYIILATTLIKADIYNELRKKRNLQRAARIHLQHHSTHLMRDIGLQVDGFDVGEKFPPSVKAKKTVRHLRRFYYFKIKT</sequence>
<name>A0ABQ6DXC3_9GAMM</name>
<accession>A0ABQ6DXC3</accession>
<reference evidence="2" key="1">
    <citation type="journal article" date="2019" name="Int. J. Syst. Evol. Microbiol.">
        <title>The Global Catalogue of Microorganisms (GCM) 10K type strain sequencing project: providing services to taxonomists for standard genome sequencing and annotation.</title>
        <authorList>
            <consortium name="The Broad Institute Genomics Platform"/>
            <consortium name="The Broad Institute Genome Sequencing Center for Infectious Disease"/>
            <person name="Wu L."/>
            <person name="Ma J."/>
        </authorList>
    </citation>
    <scope>NUCLEOTIDE SEQUENCE [LARGE SCALE GENOMIC DNA]</scope>
    <source>
        <strain evidence="2">NBRC 103166</strain>
    </source>
</reference>
<dbReference type="EMBL" id="BSPQ01000002">
    <property type="protein sequence ID" value="GLS89801.1"/>
    <property type="molecule type" value="Genomic_DNA"/>
</dbReference>
<dbReference type="RefSeq" id="WP_284202927.1">
    <property type="nucleotide sequence ID" value="NZ_BSPQ01000002.1"/>
</dbReference>
<comment type="caution">
    <text evidence="1">The sequence shown here is derived from an EMBL/GenBank/DDBJ whole genome shotgun (WGS) entry which is preliminary data.</text>
</comment>
<protein>
    <recommendedName>
        <fullName evidence="3">DUF1127 domain-containing protein</fullName>
    </recommendedName>
</protein>
<evidence type="ECO:0008006" key="3">
    <source>
        <dbReference type="Google" id="ProtNLM"/>
    </source>
</evidence>
<gene>
    <name evidence="1" type="ORF">GCM10007916_08680</name>
</gene>
<evidence type="ECO:0000313" key="2">
    <source>
        <dbReference type="Proteomes" id="UP001157353"/>
    </source>
</evidence>
<proteinExistence type="predicted"/>
<keyword evidence="2" id="KW-1185">Reference proteome</keyword>